<dbReference type="GeneID" id="92518113"/>
<dbReference type="AlphaFoldDB" id="A0A836H6Z3"/>
<keyword evidence="4" id="KW-1185">Reference proteome</keyword>
<dbReference type="EMBL" id="JAFEUZ010000002">
    <property type="protein sequence ID" value="KAG5487951.1"/>
    <property type="molecule type" value="Genomic_DNA"/>
</dbReference>
<feature type="region of interest" description="Disordered" evidence="2">
    <location>
        <begin position="1"/>
        <end position="113"/>
    </location>
</feature>
<feature type="region of interest" description="Disordered" evidence="2">
    <location>
        <begin position="176"/>
        <end position="196"/>
    </location>
</feature>
<keyword evidence="1" id="KW-0175">Coiled coil</keyword>
<name>A0A836H6Z3_9TRYP</name>
<reference evidence="4" key="2">
    <citation type="journal article" date="2021" name="Sci. Data">
        <title>Chromosome-scale genome sequencing, assembly and annotation of six genomes from subfamily Leishmaniinae.</title>
        <authorList>
            <person name="Almutairi H."/>
            <person name="Urbaniak M.D."/>
            <person name="Bates M.D."/>
            <person name="Jariyapan N."/>
            <person name="Kwakye-Nuako G."/>
            <person name="Thomaz Soccol V."/>
            <person name="Al-Salem W.S."/>
            <person name="Dillon R.J."/>
            <person name="Bates P.A."/>
            <person name="Gatherer D."/>
        </authorList>
    </citation>
    <scope>NUCLEOTIDE SEQUENCE [LARGE SCALE GENOMIC DNA]</scope>
</reference>
<evidence type="ECO:0000256" key="1">
    <source>
        <dbReference type="SAM" id="Coils"/>
    </source>
</evidence>
<dbReference type="KEGG" id="lmat:92518113"/>
<dbReference type="RefSeq" id="XP_067181628.1">
    <property type="nucleotide sequence ID" value="XM_067325601.1"/>
</dbReference>
<dbReference type="OrthoDB" id="253002at2759"/>
<evidence type="ECO:0008006" key="5">
    <source>
        <dbReference type="Google" id="ProtNLM"/>
    </source>
</evidence>
<feature type="compositionally biased region" description="Basic residues" evidence="2">
    <location>
        <begin position="1"/>
        <end position="13"/>
    </location>
</feature>
<feature type="coiled-coil region" evidence="1">
    <location>
        <begin position="124"/>
        <end position="151"/>
    </location>
</feature>
<protein>
    <recommendedName>
        <fullName evidence="5">Ribosome biogenesis protein SLX9</fullName>
    </recommendedName>
</protein>
<evidence type="ECO:0000313" key="3">
    <source>
        <dbReference type="EMBL" id="KAG5487951.1"/>
    </source>
</evidence>
<reference evidence="4" key="1">
    <citation type="journal article" date="2021" name="Microbiol. Resour. Announc.">
        <title>LGAAP: Leishmaniinae Genome Assembly and Annotation Pipeline.</title>
        <authorList>
            <person name="Almutairi H."/>
            <person name="Urbaniak M.D."/>
            <person name="Bates M.D."/>
            <person name="Jariyapan N."/>
            <person name="Kwakye-Nuako G."/>
            <person name="Thomaz-Soccol V."/>
            <person name="Al-Salem W.S."/>
            <person name="Dillon R.J."/>
            <person name="Bates P.A."/>
            <person name="Gatherer D."/>
        </authorList>
    </citation>
    <scope>NUCLEOTIDE SEQUENCE [LARGE SCALE GENOMIC DNA]</scope>
</reference>
<sequence>MAAGKSSKRVKLRTKAERRQRTQQATDEYATPPNGSAPSAPPRDSAGEAVAADRQVALRIRDALQQLRGRTGREPTAKVSGAGGVRRARGSGGATRQPVKSAKKDAPSSQRTTALRRATVLERRRRLQPKLSAAEERMAAAQEELQLFDTVQTVPEYAANPFAAVMQHLSDTMDVLQPQTPDVGRAERVVGAGHRR</sequence>
<evidence type="ECO:0000256" key="2">
    <source>
        <dbReference type="SAM" id="MobiDB-lite"/>
    </source>
</evidence>
<organism evidence="3 4">
    <name type="scientific">Leishmania martiniquensis</name>
    <dbReference type="NCBI Taxonomy" id="1580590"/>
    <lineage>
        <taxon>Eukaryota</taxon>
        <taxon>Discoba</taxon>
        <taxon>Euglenozoa</taxon>
        <taxon>Kinetoplastea</taxon>
        <taxon>Metakinetoplastina</taxon>
        <taxon>Trypanosomatida</taxon>
        <taxon>Trypanosomatidae</taxon>
        <taxon>Leishmaniinae</taxon>
        <taxon>Leishmania</taxon>
    </lineage>
</organism>
<accession>A0A836H6Z3</accession>
<evidence type="ECO:0000313" key="4">
    <source>
        <dbReference type="Proteomes" id="UP000673552"/>
    </source>
</evidence>
<gene>
    <name evidence="3" type="ORF">LSCM1_08266</name>
</gene>
<dbReference type="Proteomes" id="UP000673552">
    <property type="component" value="Unassembled WGS sequence"/>
</dbReference>
<comment type="caution">
    <text evidence="3">The sequence shown here is derived from an EMBL/GenBank/DDBJ whole genome shotgun (WGS) entry which is preliminary data.</text>
</comment>
<proteinExistence type="predicted"/>